<feature type="signal peptide" evidence="2">
    <location>
        <begin position="1"/>
        <end position="20"/>
    </location>
</feature>
<feature type="region of interest" description="Disordered" evidence="1">
    <location>
        <begin position="182"/>
        <end position="201"/>
    </location>
</feature>
<reference evidence="3" key="1">
    <citation type="submission" date="2018-08" db="EMBL/GenBank/DDBJ databases">
        <authorList>
            <person name="Rossello M."/>
        </authorList>
    </citation>
    <scope>NUCLEOTIDE SEQUENCE [LARGE SCALE GENOMIC DNA]</scope>
    <source>
        <strain evidence="3">cv. Chinese Spring</strain>
    </source>
</reference>
<accession>A0A077S048</accession>
<dbReference type="Gramene" id="TraesNOR3B03G01774460.1">
    <property type="protein sequence ID" value="TraesNOR3B03G01774460.1.CDS1"/>
    <property type="gene ID" value="TraesNOR3B03G01774460"/>
</dbReference>
<evidence type="ECO:0000313" key="4">
    <source>
        <dbReference type="Proteomes" id="UP000019116"/>
    </source>
</evidence>
<dbReference type="EnsemblPlants" id="TraesCS3B02G498500.1">
    <property type="protein sequence ID" value="TraesCS3B02G498500.1.cds1"/>
    <property type="gene ID" value="TraesCS3B02G498500"/>
</dbReference>
<protein>
    <submittedName>
        <fullName evidence="3">Uncharacterized protein</fullName>
    </submittedName>
</protein>
<evidence type="ECO:0000313" key="3">
    <source>
        <dbReference type="EnsemblPlants" id="TraesCS3B02G498500.1.cds1"/>
    </source>
</evidence>
<evidence type="ECO:0000256" key="1">
    <source>
        <dbReference type="SAM" id="MobiDB-lite"/>
    </source>
</evidence>
<feature type="region of interest" description="Disordered" evidence="1">
    <location>
        <begin position="218"/>
        <end position="239"/>
    </location>
</feature>
<evidence type="ECO:0000256" key="2">
    <source>
        <dbReference type="SAM" id="SignalP"/>
    </source>
</evidence>
<name>A0A077S048_WHEAT</name>
<keyword evidence="2" id="KW-0732">Signal</keyword>
<dbReference type="Proteomes" id="UP000019116">
    <property type="component" value="Chromosome 3B"/>
</dbReference>
<dbReference type="OrthoDB" id="691309at2759"/>
<feature type="chain" id="PRO_5014501671" evidence="2">
    <location>
        <begin position="21"/>
        <end position="309"/>
    </location>
</feature>
<keyword evidence="4" id="KW-1185">Reference proteome</keyword>
<dbReference type="Gramene" id="TraesCS3B02G498500.1">
    <property type="protein sequence ID" value="TraesCS3B02G498500.1.cds1"/>
    <property type="gene ID" value="TraesCS3B02G498500"/>
</dbReference>
<sequence>MARLATLAVLLLSLLAVASCRVLETISDDQGSSNSVLLTQDDQAEAAVAEVTLPALPTTAVAVDEGMLRLPSHRRPCHLHRHLWWTRHHGLSHHRGAFSGSGEACVHPAVDVVVPTELAREEQQEPSVPELEAVAEPDPDSRPDTDAAEKLFHGDEEEAANAWKVEMLRRFRHGIRFHPRHHLHHQHEQDGEEHDDHEQDKAEGTSMNLFGRFHHRHHLRHHHEQDAEEEDGHQQNKDEGPKMKLFRRFHHHHAHDSDNEVDEVEELARKLSEAIMRRSFGHGGRRHHHHHNGAEGGVKKWFKGLMNRF</sequence>
<dbReference type="PROSITE" id="PS51257">
    <property type="entry name" value="PROKAR_LIPOPROTEIN"/>
    <property type="match status" value="1"/>
</dbReference>
<feature type="compositionally biased region" description="Basic and acidic residues" evidence="1">
    <location>
        <begin position="186"/>
        <end position="201"/>
    </location>
</feature>
<dbReference type="Gramene" id="TraesCS3B03G1232200.1">
    <property type="protein sequence ID" value="TraesCS3B03G1232200.1.CDS1"/>
    <property type="gene ID" value="TraesCS3B03G1232200"/>
</dbReference>
<dbReference type="AlphaFoldDB" id="A0A077S048"/>
<feature type="region of interest" description="Disordered" evidence="1">
    <location>
        <begin position="119"/>
        <end position="147"/>
    </location>
</feature>
<dbReference type="Gramene" id="TraesSTA3B03G01739410.1">
    <property type="protein sequence ID" value="TraesSTA3B03G01739410.1.CDS1"/>
    <property type="gene ID" value="TraesSTA3B03G01739410"/>
</dbReference>
<organism evidence="3">
    <name type="scientific">Triticum aestivum</name>
    <name type="common">Wheat</name>
    <dbReference type="NCBI Taxonomy" id="4565"/>
    <lineage>
        <taxon>Eukaryota</taxon>
        <taxon>Viridiplantae</taxon>
        <taxon>Streptophyta</taxon>
        <taxon>Embryophyta</taxon>
        <taxon>Tracheophyta</taxon>
        <taxon>Spermatophyta</taxon>
        <taxon>Magnoliopsida</taxon>
        <taxon>Liliopsida</taxon>
        <taxon>Poales</taxon>
        <taxon>Poaceae</taxon>
        <taxon>BOP clade</taxon>
        <taxon>Pooideae</taxon>
        <taxon>Triticodae</taxon>
        <taxon>Triticeae</taxon>
        <taxon>Triticinae</taxon>
        <taxon>Triticum</taxon>
    </lineage>
</organism>
<dbReference type="OMA" id="AHEAETD"/>
<dbReference type="HOGENOM" id="CLU_853650_0_0_1"/>
<proteinExistence type="predicted"/>
<reference evidence="3" key="2">
    <citation type="submission" date="2018-10" db="UniProtKB">
        <authorList>
            <consortium name="EnsemblPlants"/>
        </authorList>
    </citation>
    <scope>IDENTIFICATION</scope>
</reference>